<name>A0A1M5Y6R5_9FIRM</name>
<dbReference type="RefSeq" id="WP_073079005.1">
    <property type="nucleotide sequence ID" value="NZ_FQXV01000007.1"/>
</dbReference>
<gene>
    <name evidence="12" type="ORF">SAMN02745823_02291</name>
</gene>
<dbReference type="InterPro" id="IPR058240">
    <property type="entry name" value="rSAM_sf"/>
</dbReference>
<organism evidence="12 13">
    <name type="scientific">Sporobacter termitidis DSM 10068</name>
    <dbReference type="NCBI Taxonomy" id="1123282"/>
    <lineage>
        <taxon>Bacteria</taxon>
        <taxon>Bacillati</taxon>
        <taxon>Bacillota</taxon>
        <taxon>Clostridia</taxon>
        <taxon>Eubacteriales</taxon>
        <taxon>Oscillospiraceae</taxon>
        <taxon>Sporobacter</taxon>
    </lineage>
</organism>
<evidence type="ECO:0000256" key="5">
    <source>
        <dbReference type="ARBA" id="ARBA00022723"/>
    </source>
</evidence>
<keyword evidence="5" id="KW-0479">Metal-binding</keyword>
<reference evidence="12 13" key="1">
    <citation type="submission" date="2016-11" db="EMBL/GenBank/DDBJ databases">
        <authorList>
            <person name="Jaros S."/>
            <person name="Januszkiewicz K."/>
            <person name="Wedrychowicz H."/>
        </authorList>
    </citation>
    <scope>NUCLEOTIDE SEQUENCE [LARGE SCALE GENOMIC DNA]</scope>
    <source>
        <strain evidence="12 13">DSM 10068</strain>
    </source>
</reference>
<dbReference type="GO" id="GO:0016829">
    <property type="term" value="F:lyase activity"/>
    <property type="evidence" value="ECO:0007669"/>
    <property type="project" value="UniProtKB-KW"/>
</dbReference>
<dbReference type="GO" id="GO:0016491">
    <property type="term" value="F:oxidoreductase activity"/>
    <property type="evidence" value="ECO:0007669"/>
    <property type="project" value="UniProtKB-KW"/>
</dbReference>
<keyword evidence="12" id="KW-0456">Lyase</keyword>
<dbReference type="NCBIfam" id="TIGR02494">
    <property type="entry name" value="PFLE_PFLC"/>
    <property type="match status" value="1"/>
</dbReference>
<dbReference type="InterPro" id="IPR040074">
    <property type="entry name" value="BssD/PflA/YjjW"/>
</dbReference>
<dbReference type="EMBL" id="FQXV01000007">
    <property type="protein sequence ID" value="SHI07747.1"/>
    <property type="molecule type" value="Genomic_DNA"/>
</dbReference>
<keyword evidence="6" id="KW-0560">Oxidoreductase</keyword>
<dbReference type="Gene3D" id="3.20.20.70">
    <property type="entry name" value="Aldolase class I"/>
    <property type="match status" value="1"/>
</dbReference>
<protein>
    <submittedName>
        <fullName evidence="12">Pyruvate formate lyase activating enzyme</fullName>
    </submittedName>
</protein>
<evidence type="ECO:0000259" key="11">
    <source>
        <dbReference type="PROSITE" id="PS51918"/>
    </source>
</evidence>
<evidence type="ECO:0000256" key="2">
    <source>
        <dbReference type="ARBA" id="ARBA00009777"/>
    </source>
</evidence>
<dbReference type="AlphaFoldDB" id="A0A1M5Y6R5"/>
<sequence length="329" mass="35979">MLYTNAAGAPCALVSNIQKYTIHDGPGIRTEIFFTGCTMHCLWCSNPETIAPGPQIGCYPAKCLSLDKCTWCVKACPEGGRPLEFENGVLKAAHMTAACTGCFKCVDACPSRALKRWGELMTIDDMLKAVVEDRSFYQKTGGGVTLNGGEVLVQWEVAAALLEACKKAGINTCVETALNCPREHMEAVYQFTDLVIIDIKHMDSEKHRSFSGAGNALILENIKRTAELGKKLVIRTPVVPGYNGDEANIRATGAFIRDALGNKIVQYQLLPYRKMGTEKYDALGIPYPMGDYQPPERCEWEQELLRLADILVTEYGVPAVAGSGSKLEI</sequence>
<dbReference type="PROSITE" id="PS51918">
    <property type="entry name" value="RADICAL_SAM"/>
    <property type="match status" value="1"/>
</dbReference>
<evidence type="ECO:0000256" key="7">
    <source>
        <dbReference type="ARBA" id="ARBA00023004"/>
    </source>
</evidence>
<comment type="similarity">
    <text evidence="2">Belongs to the organic radical-activating enzymes family.</text>
</comment>
<evidence type="ECO:0000256" key="9">
    <source>
        <dbReference type="ARBA" id="ARBA00047365"/>
    </source>
</evidence>
<dbReference type="SUPFAM" id="SSF54862">
    <property type="entry name" value="4Fe-4S ferredoxins"/>
    <property type="match status" value="1"/>
</dbReference>
<dbReference type="SFLD" id="SFLDG01118">
    <property type="entry name" value="activating_enzymes__group_2"/>
    <property type="match status" value="1"/>
</dbReference>
<keyword evidence="4" id="KW-0949">S-adenosyl-L-methionine</keyword>
<dbReference type="PANTHER" id="PTHR30352">
    <property type="entry name" value="PYRUVATE FORMATE-LYASE-ACTIVATING ENZYME"/>
    <property type="match status" value="1"/>
</dbReference>
<dbReference type="CDD" id="cd01335">
    <property type="entry name" value="Radical_SAM"/>
    <property type="match status" value="1"/>
</dbReference>
<dbReference type="PANTHER" id="PTHR30352:SF4">
    <property type="entry name" value="PYRUVATE FORMATE-LYASE 2-ACTIVATING ENZYME"/>
    <property type="match status" value="1"/>
</dbReference>
<dbReference type="SUPFAM" id="SSF102114">
    <property type="entry name" value="Radical SAM enzymes"/>
    <property type="match status" value="1"/>
</dbReference>
<evidence type="ECO:0000256" key="8">
    <source>
        <dbReference type="ARBA" id="ARBA00023014"/>
    </source>
</evidence>
<evidence type="ECO:0000259" key="10">
    <source>
        <dbReference type="PROSITE" id="PS51379"/>
    </source>
</evidence>
<dbReference type="Gene3D" id="3.30.70.20">
    <property type="match status" value="1"/>
</dbReference>
<feature type="domain" description="4Fe-4S ferredoxin-type" evidence="10">
    <location>
        <begin position="90"/>
        <end position="119"/>
    </location>
</feature>
<comment type="cofactor">
    <cofactor evidence="1">
        <name>[4Fe-4S] cluster</name>
        <dbReference type="ChEBI" id="CHEBI:49883"/>
    </cofactor>
</comment>
<dbReference type="OrthoDB" id="9782387at2"/>
<keyword evidence="13" id="KW-1185">Reference proteome</keyword>
<accession>A0A1M5Y6R5</accession>
<dbReference type="InterPro" id="IPR001989">
    <property type="entry name" value="Radical_activat_CS"/>
</dbReference>
<keyword evidence="8" id="KW-0411">Iron-sulfur</keyword>
<dbReference type="SFLD" id="SFLDG01066">
    <property type="entry name" value="organic_radical-activating_enz"/>
    <property type="match status" value="1"/>
</dbReference>
<dbReference type="InterPro" id="IPR007197">
    <property type="entry name" value="rSAM"/>
</dbReference>
<dbReference type="InterPro" id="IPR017896">
    <property type="entry name" value="4Fe4S_Fe-S-bd"/>
</dbReference>
<dbReference type="PROSITE" id="PS51379">
    <property type="entry name" value="4FE4S_FER_2"/>
    <property type="match status" value="1"/>
</dbReference>
<evidence type="ECO:0000256" key="4">
    <source>
        <dbReference type="ARBA" id="ARBA00022691"/>
    </source>
</evidence>
<comment type="catalytic activity">
    <reaction evidence="9">
        <text>glycyl-[protein] + reduced [flavodoxin] + S-adenosyl-L-methionine = glycin-2-yl radical-[protein] + semiquinone [flavodoxin] + 5'-deoxyadenosine + L-methionine + H(+)</text>
        <dbReference type="Rhea" id="RHEA:61976"/>
        <dbReference type="Rhea" id="RHEA-COMP:10622"/>
        <dbReference type="Rhea" id="RHEA-COMP:14480"/>
        <dbReference type="Rhea" id="RHEA-COMP:15993"/>
        <dbReference type="Rhea" id="RHEA-COMP:15994"/>
        <dbReference type="ChEBI" id="CHEBI:15378"/>
        <dbReference type="ChEBI" id="CHEBI:17319"/>
        <dbReference type="ChEBI" id="CHEBI:29947"/>
        <dbReference type="ChEBI" id="CHEBI:32722"/>
        <dbReference type="ChEBI" id="CHEBI:57618"/>
        <dbReference type="ChEBI" id="CHEBI:57844"/>
        <dbReference type="ChEBI" id="CHEBI:59789"/>
        <dbReference type="ChEBI" id="CHEBI:140311"/>
    </reaction>
</comment>
<keyword evidence="3" id="KW-0004">4Fe-4S</keyword>
<dbReference type="GO" id="GO:0046872">
    <property type="term" value="F:metal ion binding"/>
    <property type="evidence" value="ECO:0007669"/>
    <property type="project" value="UniProtKB-KW"/>
</dbReference>
<evidence type="ECO:0000256" key="3">
    <source>
        <dbReference type="ARBA" id="ARBA00022485"/>
    </source>
</evidence>
<evidence type="ECO:0000313" key="12">
    <source>
        <dbReference type="EMBL" id="SHI07747.1"/>
    </source>
</evidence>
<proteinExistence type="inferred from homology"/>
<dbReference type="GO" id="GO:0051539">
    <property type="term" value="F:4 iron, 4 sulfur cluster binding"/>
    <property type="evidence" value="ECO:0007669"/>
    <property type="project" value="UniProtKB-KW"/>
</dbReference>
<dbReference type="InterPro" id="IPR034457">
    <property type="entry name" value="Organic_radical-activating"/>
</dbReference>
<dbReference type="STRING" id="1123282.SAMN02745823_02291"/>
<keyword evidence="12" id="KW-0670">Pyruvate</keyword>
<dbReference type="Proteomes" id="UP000183995">
    <property type="component" value="Unassembled WGS sequence"/>
</dbReference>
<feature type="domain" description="Radical SAM core" evidence="11">
    <location>
        <begin position="23"/>
        <end position="311"/>
    </location>
</feature>
<dbReference type="InterPro" id="IPR017900">
    <property type="entry name" value="4Fe4S_Fe_S_CS"/>
</dbReference>
<evidence type="ECO:0000256" key="6">
    <source>
        <dbReference type="ARBA" id="ARBA00023002"/>
    </source>
</evidence>
<dbReference type="InterPro" id="IPR013785">
    <property type="entry name" value="Aldolase_TIM"/>
</dbReference>
<dbReference type="PIRSF" id="PIRSF000371">
    <property type="entry name" value="PFL_act_enz"/>
    <property type="match status" value="1"/>
</dbReference>
<evidence type="ECO:0000256" key="1">
    <source>
        <dbReference type="ARBA" id="ARBA00001966"/>
    </source>
</evidence>
<evidence type="ECO:0000313" key="13">
    <source>
        <dbReference type="Proteomes" id="UP000183995"/>
    </source>
</evidence>
<dbReference type="InterPro" id="IPR012839">
    <property type="entry name" value="Organic_radical_activase"/>
</dbReference>
<dbReference type="SFLD" id="SFLDS00029">
    <property type="entry name" value="Radical_SAM"/>
    <property type="match status" value="1"/>
</dbReference>
<keyword evidence="7" id="KW-0408">Iron</keyword>
<dbReference type="Pfam" id="PF04055">
    <property type="entry name" value="Radical_SAM"/>
    <property type="match status" value="1"/>
</dbReference>
<dbReference type="PROSITE" id="PS00198">
    <property type="entry name" value="4FE4S_FER_1"/>
    <property type="match status" value="1"/>
</dbReference>
<dbReference type="PROSITE" id="PS01087">
    <property type="entry name" value="RADICAL_ACTIVATING"/>
    <property type="match status" value="1"/>
</dbReference>